<dbReference type="InterPro" id="IPR003675">
    <property type="entry name" value="Rce1/LyrA-like_dom"/>
</dbReference>
<dbReference type="GO" id="GO:0004175">
    <property type="term" value="F:endopeptidase activity"/>
    <property type="evidence" value="ECO:0007669"/>
    <property type="project" value="UniProtKB-ARBA"/>
</dbReference>
<keyword evidence="1" id="KW-0812">Transmembrane</keyword>
<evidence type="ECO:0000313" key="4">
    <source>
        <dbReference type="Proteomes" id="UP000239480"/>
    </source>
</evidence>
<keyword evidence="4" id="KW-1185">Reference proteome</keyword>
<feature type="transmembrane region" description="Helical" evidence="1">
    <location>
        <begin position="218"/>
        <end position="235"/>
    </location>
</feature>
<sequence>MRAPEFEASLHEAKLYPQLWRLLLGVLFIVFIYISTVVPLSVGTVVAMARSMAGEEPMTMFHITAALRTLQTNLAGTGGIATPATVFFALATFAGLFAGPLLAAAAFHFRGPGSVFGPFGDWARGFGTALMVQVPILAAISLVGAWIDPPTANLAFGDWLRYLPLALPLIFLQTGAEEVLFRGYLQQQLAARFAARVIWMGLPALAFALLHWSPAAGPNLPVILLSSFIFGLIAADLTEQTGNLGAAMGLHFGNNFFGMLVVAIANTITGLALYVSPSPLNEFGGMTLAMGISIVIMLVVWWITRRLLTR</sequence>
<keyword evidence="1" id="KW-1133">Transmembrane helix</keyword>
<feature type="transmembrane region" description="Helical" evidence="1">
    <location>
        <begin position="283"/>
        <end position="304"/>
    </location>
</feature>
<evidence type="ECO:0000256" key="1">
    <source>
        <dbReference type="SAM" id="Phobius"/>
    </source>
</evidence>
<dbReference type="GO" id="GO:0080120">
    <property type="term" value="P:CAAX-box protein maturation"/>
    <property type="evidence" value="ECO:0007669"/>
    <property type="project" value="UniProtKB-ARBA"/>
</dbReference>
<reference evidence="3 4" key="1">
    <citation type="submission" date="2018-03" db="EMBL/GenBank/DDBJ databases">
        <title>Genomic Encyclopedia of Archaeal and Bacterial Type Strains, Phase II (KMG-II): from individual species to whole genera.</title>
        <authorList>
            <person name="Goeker M."/>
        </authorList>
    </citation>
    <scope>NUCLEOTIDE SEQUENCE [LARGE SCALE GENOMIC DNA]</scope>
    <source>
        <strain evidence="3 4">DSM 29328</strain>
    </source>
</reference>
<dbReference type="AlphaFoldDB" id="A0A2T0RSI4"/>
<feature type="transmembrane region" description="Helical" evidence="1">
    <location>
        <begin position="86"/>
        <end position="107"/>
    </location>
</feature>
<dbReference type="Proteomes" id="UP000239480">
    <property type="component" value="Unassembled WGS sequence"/>
</dbReference>
<accession>A0A2T0RSI4</accession>
<feature type="transmembrane region" description="Helical" evidence="1">
    <location>
        <begin position="193"/>
        <end position="212"/>
    </location>
</feature>
<proteinExistence type="predicted"/>
<feature type="transmembrane region" description="Helical" evidence="1">
    <location>
        <begin position="128"/>
        <end position="147"/>
    </location>
</feature>
<dbReference type="EMBL" id="PVTD01000003">
    <property type="protein sequence ID" value="PRY24159.1"/>
    <property type="molecule type" value="Genomic_DNA"/>
</dbReference>
<protein>
    <recommendedName>
        <fullName evidence="2">CAAX prenyl protease 2/Lysostaphin resistance protein A-like domain-containing protein</fullName>
    </recommendedName>
</protein>
<dbReference type="OrthoDB" id="7171777at2"/>
<organism evidence="3 4">
    <name type="scientific">Aliiruegeria haliotis</name>
    <dbReference type="NCBI Taxonomy" id="1280846"/>
    <lineage>
        <taxon>Bacteria</taxon>
        <taxon>Pseudomonadati</taxon>
        <taxon>Pseudomonadota</taxon>
        <taxon>Alphaproteobacteria</taxon>
        <taxon>Rhodobacterales</taxon>
        <taxon>Roseobacteraceae</taxon>
        <taxon>Aliiruegeria</taxon>
    </lineage>
</organism>
<feature type="transmembrane region" description="Helical" evidence="1">
    <location>
        <begin position="256"/>
        <end position="277"/>
    </location>
</feature>
<dbReference type="Pfam" id="PF02517">
    <property type="entry name" value="Rce1-like"/>
    <property type="match status" value="1"/>
</dbReference>
<feature type="transmembrane region" description="Helical" evidence="1">
    <location>
        <begin position="20"/>
        <end position="48"/>
    </location>
</feature>
<feature type="transmembrane region" description="Helical" evidence="1">
    <location>
        <begin position="159"/>
        <end position="181"/>
    </location>
</feature>
<gene>
    <name evidence="3" type="ORF">CLV78_10323</name>
</gene>
<keyword evidence="1" id="KW-0472">Membrane</keyword>
<dbReference type="RefSeq" id="WP_158263494.1">
    <property type="nucleotide sequence ID" value="NZ_PVTD01000003.1"/>
</dbReference>
<comment type="caution">
    <text evidence="3">The sequence shown here is derived from an EMBL/GenBank/DDBJ whole genome shotgun (WGS) entry which is preliminary data.</text>
</comment>
<name>A0A2T0RSI4_9RHOB</name>
<evidence type="ECO:0000259" key="2">
    <source>
        <dbReference type="Pfam" id="PF02517"/>
    </source>
</evidence>
<evidence type="ECO:0000313" key="3">
    <source>
        <dbReference type="EMBL" id="PRY24159.1"/>
    </source>
</evidence>
<feature type="domain" description="CAAX prenyl protease 2/Lysostaphin resistance protein A-like" evidence="2">
    <location>
        <begin position="162"/>
        <end position="257"/>
    </location>
</feature>